<dbReference type="InterPro" id="IPR001763">
    <property type="entry name" value="Rhodanese-like_dom"/>
</dbReference>
<dbReference type="SUPFAM" id="SSF52821">
    <property type="entry name" value="Rhodanese/Cell cycle control phosphatase"/>
    <property type="match status" value="1"/>
</dbReference>
<dbReference type="SMART" id="SM00450">
    <property type="entry name" value="RHOD"/>
    <property type="match status" value="1"/>
</dbReference>
<dbReference type="PROSITE" id="PS50206">
    <property type="entry name" value="RHODANESE_3"/>
    <property type="match status" value="1"/>
</dbReference>
<dbReference type="EMBL" id="CP019434">
    <property type="protein sequence ID" value="APZ44230.1"/>
    <property type="molecule type" value="Genomic_DNA"/>
</dbReference>
<organism evidence="2 3">
    <name type="scientific">Acidihalobacter ferrooxydans</name>
    <dbReference type="NCBI Taxonomy" id="1765967"/>
    <lineage>
        <taxon>Bacteria</taxon>
        <taxon>Pseudomonadati</taxon>
        <taxon>Pseudomonadota</taxon>
        <taxon>Gammaproteobacteria</taxon>
        <taxon>Chromatiales</taxon>
        <taxon>Ectothiorhodospiraceae</taxon>
        <taxon>Acidihalobacter</taxon>
    </lineage>
</organism>
<keyword evidence="2" id="KW-0808">Transferase</keyword>
<dbReference type="Pfam" id="PF00581">
    <property type="entry name" value="Rhodanese"/>
    <property type="match status" value="1"/>
</dbReference>
<dbReference type="InterPro" id="IPR052367">
    <property type="entry name" value="Thiosulfate_ST/Rhodanese-like"/>
</dbReference>
<keyword evidence="3" id="KW-1185">Reference proteome</keyword>
<dbReference type="PANTHER" id="PTHR45431:SF3">
    <property type="entry name" value="RHODANESE-LIKE DOMAIN-CONTAINING PROTEIN 15, CHLOROPLASTIC"/>
    <property type="match status" value="1"/>
</dbReference>
<feature type="domain" description="Rhodanese" evidence="1">
    <location>
        <begin position="20"/>
        <end position="127"/>
    </location>
</feature>
<proteinExistence type="predicted"/>
<dbReference type="PANTHER" id="PTHR45431">
    <property type="entry name" value="RHODANESE-LIKE DOMAIN-CONTAINING PROTEIN 15, CHLOROPLASTIC"/>
    <property type="match status" value="1"/>
</dbReference>
<dbReference type="Gene3D" id="3.40.250.10">
    <property type="entry name" value="Rhodanese-like domain"/>
    <property type="match status" value="1"/>
</dbReference>
<accession>A0A1P8UK72</accession>
<dbReference type="Proteomes" id="UP000243807">
    <property type="component" value="Chromosome"/>
</dbReference>
<dbReference type="STRING" id="1765967.BW247_14975"/>
<evidence type="ECO:0000259" key="1">
    <source>
        <dbReference type="PROSITE" id="PS50206"/>
    </source>
</evidence>
<dbReference type="OrthoDB" id="9789585at2"/>
<dbReference type="GO" id="GO:0016740">
    <property type="term" value="F:transferase activity"/>
    <property type="evidence" value="ECO:0007669"/>
    <property type="project" value="UniProtKB-KW"/>
</dbReference>
<name>A0A1P8UK72_9GAMM</name>
<reference evidence="2 3" key="1">
    <citation type="submission" date="2017-01" db="EMBL/GenBank/DDBJ databases">
        <title>Draft sequence of Acidihalobacter ferrooxidans strain DSM 14175 (strain V8).</title>
        <authorList>
            <person name="Khaleque H.N."/>
            <person name="Ramsay J.P."/>
            <person name="Murphy R.J.T."/>
            <person name="Kaksonen A.H."/>
            <person name="Boxall N.J."/>
            <person name="Watkin E.L.J."/>
        </authorList>
    </citation>
    <scope>NUCLEOTIDE SEQUENCE [LARGE SCALE GENOMIC DNA]</scope>
    <source>
        <strain evidence="2 3">V8</strain>
    </source>
</reference>
<protein>
    <submittedName>
        <fullName evidence="2">Sulfurtransferase</fullName>
    </submittedName>
</protein>
<evidence type="ECO:0000313" key="2">
    <source>
        <dbReference type="EMBL" id="APZ44230.1"/>
    </source>
</evidence>
<dbReference type="AlphaFoldDB" id="A0A1P8UK72"/>
<sequence length="141" mass="15510">MSATAPQALAPEAAHTLIHDEPRSVFIDVRSSMEYLMVGHPVGAVHIAWLDEPDWVPNPRFIAQVRELMLGGAACADGDCPAIILICRSGRRSLDAGQALTRAGFKRVFYVSGGFEGPLDNDHHRSTLAGWRFENLPWEQC</sequence>
<dbReference type="InterPro" id="IPR036873">
    <property type="entry name" value="Rhodanese-like_dom_sf"/>
</dbReference>
<dbReference type="CDD" id="cd01522">
    <property type="entry name" value="RHOD_1"/>
    <property type="match status" value="1"/>
</dbReference>
<gene>
    <name evidence="2" type="ORF">BW247_14975</name>
</gene>
<dbReference type="RefSeq" id="WP_076837853.1">
    <property type="nucleotide sequence ID" value="NZ_CP019434.1"/>
</dbReference>
<evidence type="ECO:0000313" key="3">
    <source>
        <dbReference type="Proteomes" id="UP000243807"/>
    </source>
</evidence>
<dbReference type="KEGG" id="afy:BW247_14975"/>